<comment type="caution">
    <text evidence="2">The sequence shown here is derived from an EMBL/GenBank/DDBJ whole genome shotgun (WGS) entry which is preliminary data.</text>
</comment>
<reference evidence="2" key="1">
    <citation type="journal article" date="2015" name="Nature">
        <title>Complex archaea that bridge the gap between prokaryotes and eukaryotes.</title>
        <authorList>
            <person name="Spang A."/>
            <person name="Saw J.H."/>
            <person name="Jorgensen S.L."/>
            <person name="Zaremba-Niedzwiedzka K."/>
            <person name="Martijn J."/>
            <person name="Lind A.E."/>
            <person name="van Eijk R."/>
            <person name="Schleper C."/>
            <person name="Guy L."/>
            <person name="Ettema T.J."/>
        </authorList>
    </citation>
    <scope>NUCLEOTIDE SEQUENCE</scope>
</reference>
<evidence type="ECO:0000259" key="1">
    <source>
        <dbReference type="Pfam" id="PF02732"/>
    </source>
</evidence>
<feature type="non-terminal residue" evidence="2">
    <location>
        <position position="1"/>
    </location>
</feature>
<protein>
    <recommendedName>
        <fullName evidence="1">ERCC4 domain-containing protein</fullName>
    </recommendedName>
</protein>
<dbReference type="Gene3D" id="3.40.50.10130">
    <property type="match status" value="1"/>
</dbReference>
<dbReference type="GO" id="GO:0006259">
    <property type="term" value="P:DNA metabolic process"/>
    <property type="evidence" value="ECO:0007669"/>
    <property type="project" value="UniProtKB-ARBA"/>
</dbReference>
<sequence length="149" mass="16914">VTVIEDVNEKAPFALKQFGFGKIERKPLAFGDYTIKGLEKILIVERKSLEDLVLSITKTRKTMDKRVLAMRSFRYAFFVGEFSMTDIVEHCYRGATTEQSIIGTLAKYQSMGVSILNADNGYVASRVCARLLFFVACEVYNYAKLFPIK</sequence>
<gene>
    <name evidence="2" type="ORF">LCGC14_2447630</name>
</gene>
<name>A0A0F9C4N2_9ZZZZ</name>
<accession>A0A0F9C4N2</accession>
<dbReference type="InterPro" id="IPR006166">
    <property type="entry name" value="ERCC4_domain"/>
</dbReference>
<dbReference type="EMBL" id="LAZR01037813">
    <property type="protein sequence ID" value="KKL21217.1"/>
    <property type="molecule type" value="Genomic_DNA"/>
</dbReference>
<proteinExistence type="predicted"/>
<organism evidence="2">
    <name type="scientific">marine sediment metagenome</name>
    <dbReference type="NCBI Taxonomy" id="412755"/>
    <lineage>
        <taxon>unclassified sequences</taxon>
        <taxon>metagenomes</taxon>
        <taxon>ecological metagenomes</taxon>
    </lineage>
</organism>
<dbReference type="SUPFAM" id="SSF52980">
    <property type="entry name" value="Restriction endonuclease-like"/>
    <property type="match status" value="1"/>
</dbReference>
<dbReference type="InterPro" id="IPR011335">
    <property type="entry name" value="Restrct_endonuc-II-like"/>
</dbReference>
<feature type="domain" description="ERCC4" evidence="1">
    <location>
        <begin position="12"/>
        <end position="120"/>
    </location>
</feature>
<dbReference type="AlphaFoldDB" id="A0A0F9C4N2"/>
<dbReference type="GO" id="GO:0003677">
    <property type="term" value="F:DNA binding"/>
    <property type="evidence" value="ECO:0007669"/>
    <property type="project" value="InterPro"/>
</dbReference>
<dbReference type="GO" id="GO:0004518">
    <property type="term" value="F:nuclease activity"/>
    <property type="evidence" value="ECO:0007669"/>
    <property type="project" value="InterPro"/>
</dbReference>
<dbReference type="Pfam" id="PF02732">
    <property type="entry name" value="ERCC4"/>
    <property type="match status" value="1"/>
</dbReference>
<evidence type="ECO:0000313" key="2">
    <source>
        <dbReference type="EMBL" id="KKL21217.1"/>
    </source>
</evidence>